<reference evidence="2" key="1">
    <citation type="submission" date="2014-09" db="EMBL/GenBank/DDBJ databases">
        <authorList>
            <person name="Magalhaes I.L.F."/>
            <person name="Oliveira U."/>
            <person name="Santos F.R."/>
            <person name="Vidigal T.H.D.A."/>
            <person name="Brescovit A.D."/>
            <person name="Santos A.J."/>
        </authorList>
    </citation>
    <scope>NUCLEOTIDE SEQUENCE</scope>
    <source>
        <tissue evidence="2">Shoot tissue taken approximately 20 cm above the soil surface</tissue>
    </source>
</reference>
<evidence type="ECO:0000313" key="2">
    <source>
        <dbReference type="EMBL" id="JAE35658.1"/>
    </source>
</evidence>
<organism evidence="2">
    <name type="scientific">Arundo donax</name>
    <name type="common">Giant reed</name>
    <name type="synonym">Donax arundinaceus</name>
    <dbReference type="NCBI Taxonomy" id="35708"/>
    <lineage>
        <taxon>Eukaryota</taxon>
        <taxon>Viridiplantae</taxon>
        <taxon>Streptophyta</taxon>
        <taxon>Embryophyta</taxon>
        <taxon>Tracheophyta</taxon>
        <taxon>Spermatophyta</taxon>
        <taxon>Magnoliopsida</taxon>
        <taxon>Liliopsida</taxon>
        <taxon>Poales</taxon>
        <taxon>Poaceae</taxon>
        <taxon>PACMAD clade</taxon>
        <taxon>Arundinoideae</taxon>
        <taxon>Arundineae</taxon>
        <taxon>Arundo</taxon>
    </lineage>
</organism>
<dbReference type="AlphaFoldDB" id="A0A0A9HRX9"/>
<sequence length="59" mass="6763">MVIETLELFVFFTIVLHSKICYLVHQTICKDVFEAAYSNKTACLGSCWFISSINPKLVF</sequence>
<dbReference type="EMBL" id="GBRH01162238">
    <property type="protein sequence ID" value="JAE35658.1"/>
    <property type="molecule type" value="Transcribed_RNA"/>
</dbReference>
<feature type="chain" id="PRO_5002065621" evidence="1">
    <location>
        <begin position="18"/>
        <end position="59"/>
    </location>
</feature>
<proteinExistence type="predicted"/>
<accession>A0A0A9HRX9</accession>
<keyword evidence="1" id="KW-0732">Signal</keyword>
<protein>
    <submittedName>
        <fullName evidence="2">Uncharacterized protein</fullName>
    </submittedName>
</protein>
<evidence type="ECO:0000256" key="1">
    <source>
        <dbReference type="SAM" id="SignalP"/>
    </source>
</evidence>
<feature type="signal peptide" evidence="1">
    <location>
        <begin position="1"/>
        <end position="17"/>
    </location>
</feature>
<reference evidence="2" key="2">
    <citation type="journal article" date="2015" name="Data Brief">
        <title>Shoot transcriptome of the giant reed, Arundo donax.</title>
        <authorList>
            <person name="Barrero R.A."/>
            <person name="Guerrero F.D."/>
            <person name="Moolhuijzen P."/>
            <person name="Goolsby J.A."/>
            <person name="Tidwell J."/>
            <person name="Bellgard S.E."/>
            <person name="Bellgard M.I."/>
        </authorList>
    </citation>
    <scope>NUCLEOTIDE SEQUENCE</scope>
    <source>
        <tissue evidence="2">Shoot tissue taken approximately 20 cm above the soil surface</tissue>
    </source>
</reference>
<name>A0A0A9HRX9_ARUDO</name>